<sequence>MACPSRAEGGRMRHADWGVLSPRWAGIRSEEIDVCGTSVHYLTADAGCDGPTHLLIHPMAGSASMCLDLIAPLSRLGPVIVPDLPGTFFGHTSSPHPRAAKAEVNARFLRAFTARLGLRDAIVHGWSMGGLVAVLFAASVPDRVGRLVLAAPALPGPLPSDEVLFWRTAGPMLLTAGPPLVRVVLRMTGRRLLEMKLRAYTDRRAEGLVGGDQARLSPEMAALLTEELRSADPRRLGGAVTAFASVLSHLFVDRGHVYRAIADVRAPVLLLWGGQDGVVTKSTIDDLAARRPDWRLRVFDAVGHLLPLEMPHAYVTAVNQWLVEDVCPA</sequence>
<dbReference type="GO" id="GO:0016787">
    <property type="term" value="F:hydrolase activity"/>
    <property type="evidence" value="ECO:0007669"/>
    <property type="project" value="UniProtKB-KW"/>
</dbReference>
<protein>
    <submittedName>
        <fullName evidence="2">Alpha/beta hydrolase</fullName>
    </submittedName>
</protein>
<evidence type="ECO:0000313" key="3">
    <source>
        <dbReference type="Proteomes" id="UP000294543"/>
    </source>
</evidence>
<gene>
    <name evidence="2" type="ORF">E1294_51285</name>
</gene>
<dbReference type="OrthoDB" id="5431692at2"/>
<dbReference type="Pfam" id="PF12697">
    <property type="entry name" value="Abhydrolase_6"/>
    <property type="match status" value="1"/>
</dbReference>
<dbReference type="PANTHER" id="PTHR43798:SF33">
    <property type="entry name" value="HYDROLASE, PUTATIVE (AFU_ORTHOLOGUE AFUA_2G14860)-RELATED"/>
    <property type="match status" value="1"/>
</dbReference>
<dbReference type="SUPFAM" id="SSF53474">
    <property type="entry name" value="alpha/beta-Hydrolases"/>
    <property type="match status" value="1"/>
</dbReference>
<reference evidence="2 3" key="1">
    <citation type="submission" date="2019-03" db="EMBL/GenBank/DDBJ databases">
        <title>Draft genome sequences of novel Actinobacteria.</title>
        <authorList>
            <person name="Sahin N."/>
            <person name="Ay H."/>
            <person name="Saygin H."/>
        </authorList>
    </citation>
    <scope>NUCLEOTIDE SEQUENCE [LARGE SCALE GENOMIC DNA]</scope>
    <source>
        <strain evidence="2 3">KC712</strain>
    </source>
</reference>
<dbReference type="InterPro" id="IPR050266">
    <property type="entry name" value="AB_hydrolase_sf"/>
</dbReference>
<dbReference type="InterPro" id="IPR000073">
    <property type="entry name" value="AB_hydrolase_1"/>
</dbReference>
<organism evidence="2 3">
    <name type="scientific">Nonomuraea diastatica</name>
    <dbReference type="NCBI Taxonomy" id="1848329"/>
    <lineage>
        <taxon>Bacteria</taxon>
        <taxon>Bacillati</taxon>
        <taxon>Actinomycetota</taxon>
        <taxon>Actinomycetes</taxon>
        <taxon>Streptosporangiales</taxon>
        <taxon>Streptosporangiaceae</taxon>
        <taxon>Nonomuraea</taxon>
    </lineage>
</organism>
<comment type="caution">
    <text evidence="2">The sequence shown here is derived from an EMBL/GenBank/DDBJ whole genome shotgun (WGS) entry which is preliminary data.</text>
</comment>
<proteinExistence type="predicted"/>
<evidence type="ECO:0000259" key="1">
    <source>
        <dbReference type="Pfam" id="PF12697"/>
    </source>
</evidence>
<evidence type="ECO:0000313" key="2">
    <source>
        <dbReference type="EMBL" id="TDD02241.1"/>
    </source>
</evidence>
<dbReference type="PANTHER" id="PTHR43798">
    <property type="entry name" value="MONOACYLGLYCEROL LIPASE"/>
    <property type="match status" value="1"/>
</dbReference>
<dbReference type="Proteomes" id="UP000294543">
    <property type="component" value="Unassembled WGS sequence"/>
</dbReference>
<keyword evidence="3" id="KW-1185">Reference proteome</keyword>
<feature type="domain" description="AB hydrolase-1" evidence="1">
    <location>
        <begin position="55"/>
        <end position="316"/>
    </location>
</feature>
<keyword evidence="2" id="KW-0378">Hydrolase</keyword>
<dbReference type="AlphaFoldDB" id="A0A4R4VBT2"/>
<dbReference type="Gene3D" id="3.40.50.1820">
    <property type="entry name" value="alpha/beta hydrolase"/>
    <property type="match status" value="1"/>
</dbReference>
<dbReference type="GO" id="GO:0016020">
    <property type="term" value="C:membrane"/>
    <property type="evidence" value="ECO:0007669"/>
    <property type="project" value="TreeGrafter"/>
</dbReference>
<name>A0A4R4VBT2_9ACTN</name>
<dbReference type="EMBL" id="SMKP01000351">
    <property type="protein sequence ID" value="TDD02241.1"/>
    <property type="molecule type" value="Genomic_DNA"/>
</dbReference>
<accession>A0A4R4VBT2</accession>
<dbReference type="InterPro" id="IPR029058">
    <property type="entry name" value="AB_hydrolase_fold"/>
</dbReference>